<feature type="compositionally biased region" description="Low complexity" evidence="1">
    <location>
        <begin position="11"/>
        <end position="26"/>
    </location>
</feature>
<evidence type="ECO:0000256" key="1">
    <source>
        <dbReference type="SAM" id="MobiDB-lite"/>
    </source>
</evidence>
<dbReference type="Pfam" id="PF19779">
    <property type="entry name" value="DUF6264"/>
    <property type="match status" value="1"/>
</dbReference>
<evidence type="ECO:0000313" key="4">
    <source>
        <dbReference type="Proteomes" id="UP000283946"/>
    </source>
</evidence>
<evidence type="ECO:0000256" key="2">
    <source>
        <dbReference type="SAM" id="Phobius"/>
    </source>
</evidence>
<keyword evidence="2" id="KW-0812">Transmembrane</keyword>
<dbReference type="AlphaFoldDB" id="A0AAD1AFT5"/>
<reference evidence="3 4" key="1">
    <citation type="submission" date="2018-03" db="EMBL/GenBank/DDBJ databases">
        <title>Bacteriophage NCPPB3778 and a type I-E CRISPR drive the evolution of the US Biological Select Agent, Rathayibacter toxicus.</title>
        <authorList>
            <person name="Davis E.W.II."/>
            <person name="Tabima J.F."/>
            <person name="Weisberg A.J."/>
            <person name="Dantas Lopes L."/>
            <person name="Wiseman M.S."/>
            <person name="Wiseman M.S."/>
            <person name="Pupko T."/>
            <person name="Belcher M.S."/>
            <person name="Sechler A.J."/>
            <person name="Tancos M.A."/>
            <person name="Schroeder B.K."/>
            <person name="Murray T.D."/>
            <person name="Luster D.G."/>
            <person name="Schneider W.L."/>
            <person name="Rogers E."/>
            <person name="Andreote F.D."/>
            <person name="Grunwald N.J."/>
            <person name="Putnam M.L."/>
            <person name="Chang J.H."/>
        </authorList>
    </citation>
    <scope>NUCLEOTIDE SEQUENCE [LARGE SCALE GENOMIC DNA]</scope>
    <source>
        <strain evidence="3 4">NCCPB 2253</strain>
    </source>
</reference>
<feature type="region of interest" description="Disordered" evidence="1">
    <location>
        <begin position="1"/>
        <end position="40"/>
    </location>
</feature>
<feature type="transmembrane region" description="Helical" evidence="2">
    <location>
        <begin position="65"/>
        <end position="92"/>
    </location>
</feature>
<protein>
    <submittedName>
        <fullName evidence="3">Uncharacterized protein</fullName>
    </submittedName>
</protein>
<dbReference type="EMBL" id="CP028130">
    <property type="protein sequence ID" value="AZZ56707.1"/>
    <property type="molecule type" value="Genomic_DNA"/>
</dbReference>
<dbReference type="KEGG" id="ria:C7V51_13085"/>
<proteinExistence type="predicted"/>
<feature type="transmembrane region" description="Helical" evidence="2">
    <location>
        <begin position="141"/>
        <end position="162"/>
    </location>
</feature>
<name>A0AAD1AFT5_9MICO</name>
<dbReference type="Proteomes" id="UP000283946">
    <property type="component" value="Chromosome"/>
</dbReference>
<feature type="transmembrane region" description="Helical" evidence="2">
    <location>
        <begin position="112"/>
        <end position="136"/>
    </location>
</feature>
<feature type="compositionally biased region" description="Basic residues" evidence="1">
    <location>
        <begin position="1"/>
        <end position="10"/>
    </location>
</feature>
<sequence length="172" mass="18164">MASSKKKRARALVAPAQRPAPARATPGHPAPARSTSAHDELRTEAYRSVRETIAAGRPLRRRWDLVVSILGCLGLGLVSIALGYLAAVLAVFPAQCEGQNFACDFDRIDWGVSIALIGPPILALIAVVVTIVRYLVGRRAFWIPIVGAVLCIGAAFLASWLVTSSIPGSAVA</sequence>
<gene>
    <name evidence="3" type="ORF">C7V51_13085</name>
</gene>
<organism evidence="3 4">
    <name type="scientific">Rathayibacter iranicus</name>
    <dbReference type="NCBI Taxonomy" id="59737"/>
    <lineage>
        <taxon>Bacteria</taxon>
        <taxon>Bacillati</taxon>
        <taxon>Actinomycetota</taxon>
        <taxon>Actinomycetes</taxon>
        <taxon>Micrococcales</taxon>
        <taxon>Microbacteriaceae</taxon>
        <taxon>Rathayibacter</taxon>
    </lineage>
</organism>
<keyword evidence="2" id="KW-0472">Membrane</keyword>
<accession>A0AAD1AFT5</accession>
<dbReference type="RefSeq" id="WP_104265913.1">
    <property type="nucleotide sequence ID" value="NZ_CP028130.1"/>
</dbReference>
<evidence type="ECO:0000313" key="3">
    <source>
        <dbReference type="EMBL" id="AZZ56707.1"/>
    </source>
</evidence>
<dbReference type="InterPro" id="IPR046231">
    <property type="entry name" value="DUF6264"/>
</dbReference>
<keyword evidence="2" id="KW-1133">Transmembrane helix</keyword>